<dbReference type="AlphaFoldDB" id="A0A7W3WID5"/>
<organism evidence="1 2">
    <name type="scientific">Streptomyces alkaliterrae</name>
    <dbReference type="NCBI Taxonomy" id="2213162"/>
    <lineage>
        <taxon>Bacteria</taxon>
        <taxon>Bacillati</taxon>
        <taxon>Actinomycetota</taxon>
        <taxon>Actinomycetes</taxon>
        <taxon>Kitasatosporales</taxon>
        <taxon>Streptomycetaceae</taxon>
        <taxon>Streptomyces</taxon>
    </lineage>
</organism>
<protein>
    <submittedName>
        <fullName evidence="1">Uncharacterized protein</fullName>
    </submittedName>
</protein>
<accession>A0A7W3WID5</accession>
<reference evidence="2" key="1">
    <citation type="submission" date="2020-05" db="EMBL/GenBank/DDBJ databases">
        <title>Classification of alakaliphilic streptomycetes isolated from an alkaline soil next to Lonar Crater, India and a proposal for the recognition of Streptomyces alkaliterrae sp. nov.</title>
        <authorList>
            <person name="Golinska P."/>
        </authorList>
    </citation>
    <scope>NUCLEOTIDE SEQUENCE [LARGE SCALE GENOMIC DNA]</scope>
    <source>
        <strain evidence="2">OF3</strain>
    </source>
</reference>
<comment type="caution">
    <text evidence="1">The sequence shown here is derived from an EMBL/GenBank/DDBJ whole genome shotgun (WGS) entry which is preliminary data.</text>
</comment>
<proteinExistence type="predicted"/>
<dbReference type="Proteomes" id="UP000525686">
    <property type="component" value="Unassembled WGS sequence"/>
</dbReference>
<name>A0A7W3WID5_9ACTN</name>
<evidence type="ECO:0000313" key="1">
    <source>
        <dbReference type="EMBL" id="MBB1252919.1"/>
    </source>
</evidence>
<dbReference type="EMBL" id="JABJWZ010000031">
    <property type="protein sequence ID" value="MBB1252919.1"/>
    <property type="molecule type" value="Genomic_DNA"/>
</dbReference>
<gene>
    <name evidence="1" type="ORF">H3146_05995</name>
</gene>
<dbReference type="RefSeq" id="WP_181353711.1">
    <property type="nucleotide sequence ID" value="NZ_JABJWZ010000031.1"/>
</dbReference>
<evidence type="ECO:0000313" key="2">
    <source>
        <dbReference type="Proteomes" id="UP000525686"/>
    </source>
</evidence>
<sequence length="70" mass="7684">MSEPMQWTAEERAEIAAENDRIAACLWPQVEAAEKAGNVDLACRLRNFACDAEDVASAARVSSARLARIY</sequence>